<reference evidence="3" key="1">
    <citation type="submission" date="2011-10" db="EMBL/GenBank/DDBJ databases">
        <title>The Genome Sequence of Fusobacterium sp. 4_1_13.</title>
        <authorList>
            <consortium name="The Broad Institute Genome Sequencing Platform"/>
            <person name="Earl A."/>
            <person name="Ward D."/>
            <person name="Feldgarden M."/>
            <person name="Gevers D."/>
            <person name="Strauss J."/>
            <person name="Ambrose C."/>
            <person name="Allen-Vercoe E."/>
            <person name="Young S.K."/>
            <person name="Zeng Q."/>
            <person name="Gargeya S."/>
            <person name="Fitzgerald M."/>
            <person name="Haas B."/>
            <person name="Abouelleil A."/>
            <person name="Alvarado L."/>
            <person name="Arachchi H.M."/>
            <person name="Berlin A."/>
            <person name="Brown A."/>
            <person name="Chapman S.B."/>
            <person name="Chen Z."/>
            <person name="Dunbar C."/>
            <person name="Freedman E."/>
            <person name="Gearin G."/>
            <person name="Goldberg J."/>
            <person name="Griggs A."/>
            <person name="Gujja S."/>
            <person name="Heiman D."/>
            <person name="Howarth C."/>
            <person name="Larson L."/>
            <person name="Lui A."/>
            <person name="MacDonald P.J."/>
            <person name="Montmayeur A."/>
            <person name="Murphy C."/>
            <person name="Neiman D."/>
            <person name="Pearson M."/>
            <person name="Priest M."/>
            <person name="Roberts A."/>
            <person name="Saif S."/>
            <person name="Shea T."/>
            <person name="Shenoy N."/>
            <person name="Sisk P."/>
            <person name="Stolte C."/>
            <person name="Sykes S."/>
            <person name="Wortman J."/>
            <person name="Nusbaum C."/>
            <person name="Birren B."/>
        </authorList>
    </citation>
    <scope>NUCLEOTIDE SEQUENCE [LARGE SCALE GENOMIC DNA]</scope>
    <source>
        <strain evidence="3">4_1_13</strain>
    </source>
</reference>
<feature type="transmembrane region" description="Helical" evidence="1">
    <location>
        <begin position="20"/>
        <end position="37"/>
    </location>
</feature>
<gene>
    <name evidence="2" type="ORF">FSCG_02176</name>
</gene>
<evidence type="ECO:0000313" key="3">
    <source>
        <dbReference type="Proteomes" id="UP000004925"/>
    </source>
</evidence>
<evidence type="ECO:0000313" key="2">
    <source>
        <dbReference type="EMBL" id="KMV74422.1"/>
    </source>
</evidence>
<dbReference type="RefSeq" id="WP_020975189.1">
    <property type="nucleotide sequence ID" value="NZ_KQ235738.1"/>
</dbReference>
<evidence type="ECO:0000256" key="1">
    <source>
        <dbReference type="SAM" id="Phobius"/>
    </source>
</evidence>
<comment type="caution">
    <text evidence="2">The sequence shown here is derived from an EMBL/GenBank/DDBJ whole genome shotgun (WGS) entry which is preliminary data.</text>
</comment>
<dbReference type="AlphaFoldDB" id="A0A0K9CLV9"/>
<proteinExistence type="predicted"/>
<keyword evidence="1" id="KW-1133">Transmembrane helix</keyword>
<dbReference type="Proteomes" id="UP000004925">
    <property type="component" value="Unassembled WGS sequence"/>
</dbReference>
<sequence>MDAYRNYNREEFNRILNGKIARKLIITATILAGLGILNKTL</sequence>
<dbReference type="EMBL" id="ACDE02000023">
    <property type="protein sequence ID" value="KMV74422.1"/>
    <property type="molecule type" value="Genomic_DNA"/>
</dbReference>
<organism evidence="2 3">
    <name type="scientific">Fusobacterium vincentii 4_1_13</name>
    <dbReference type="NCBI Taxonomy" id="469606"/>
    <lineage>
        <taxon>Bacteria</taxon>
        <taxon>Fusobacteriati</taxon>
        <taxon>Fusobacteriota</taxon>
        <taxon>Fusobacteriia</taxon>
        <taxon>Fusobacteriales</taxon>
        <taxon>Fusobacteriaceae</taxon>
        <taxon>Fusobacterium</taxon>
    </lineage>
</organism>
<keyword evidence="1" id="KW-0812">Transmembrane</keyword>
<dbReference type="GeneID" id="79800560"/>
<protein>
    <submittedName>
        <fullName evidence="2">Uncharacterized protein</fullName>
    </submittedName>
</protein>
<keyword evidence="1" id="KW-0472">Membrane</keyword>
<name>A0A0K9CLV9_FUSVC</name>
<accession>A0A0K9CLV9</accession>